<dbReference type="GO" id="GO:0005886">
    <property type="term" value="C:plasma membrane"/>
    <property type="evidence" value="ECO:0007669"/>
    <property type="project" value="TreeGrafter"/>
</dbReference>
<name>A0A0N4Z098_PARTI</name>
<dbReference type="Pfam" id="PF00135">
    <property type="entry name" value="COesterase"/>
    <property type="match status" value="1"/>
</dbReference>
<dbReference type="InterPro" id="IPR002018">
    <property type="entry name" value="CarbesteraseB"/>
</dbReference>
<sequence length="244" mass="27776">MSGDITNLLYSVEESTVDNSVRTLALHLNCKNNNSKLSKILANLFSKNSESYFRKLILMSGDITNLLYSVEESTVDNSVRTLALHLNCNKSNSKLSGESLSHREVFDCLIKENASQIVEQSENANVTYYTNMPRVSGFNIILNDSVFFNGTVFEKLQTGNMKYYVDVLFGMPNNDGSFFLPILKNANQFGCTYDDRFNYTDKTCEFNKTTYFDFFKLTSNALHFNASVFNDTIKKQYYVSNDNS</sequence>
<dbReference type="Gene3D" id="3.40.50.1820">
    <property type="entry name" value="alpha/beta hydrolase"/>
    <property type="match status" value="1"/>
</dbReference>
<keyword evidence="5" id="KW-1185">Reference proteome</keyword>
<evidence type="ECO:0000259" key="4">
    <source>
        <dbReference type="Pfam" id="PF00135"/>
    </source>
</evidence>
<dbReference type="Proteomes" id="UP000038045">
    <property type="component" value="Unplaced"/>
</dbReference>
<dbReference type="GO" id="GO:0003990">
    <property type="term" value="F:acetylcholinesterase activity"/>
    <property type="evidence" value="ECO:0007669"/>
    <property type="project" value="TreeGrafter"/>
</dbReference>
<dbReference type="AlphaFoldDB" id="A0A0N4Z098"/>
<dbReference type="GO" id="GO:0019695">
    <property type="term" value="P:choline metabolic process"/>
    <property type="evidence" value="ECO:0007669"/>
    <property type="project" value="TreeGrafter"/>
</dbReference>
<dbReference type="InterPro" id="IPR050654">
    <property type="entry name" value="AChE-related_enzymes"/>
</dbReference>
<keyword evidence="2" id="KW-0719">Serine esterase</keyword>
<reference evidence="6" key="1">
    <citation type="submission" date="2017-02" db="UniProtKB">
        <authorList>
            <consortium name="WormBaseParasite"/>
        </authorList>
    </citation>
    <scope>IDENTIFICATION</scope>
</reference>
<dbReference type="PANTHER" id="PTHR43918">
    <property type="entry name" value="ACETYLCHOLINESTERASE"/>
    <property type="match status" value="1"/>
</dbReference>
<keyword evidence="3" id="KW-0378">Hydrolase</keyword>
<evidence type="ECO:0000256" key="2">
    <source>
        <dbReference type="ARBA" id="ARBA00022487"/>
    </source>
</evidence>
<dbReference type="PANTHER" id="PTHR43918:SF15">
    <property type="entry name" value="CARBOXYLIC ESTER HYDROLASE"/>
    <property type="match status" value="1"/>
</dbReference>
<dbReference type="InterPro" id="IPR029058">
    <property type="entry name" value="AB_hydrolase_fold"/>
</dbReference>
<dbReference type="GO" id="GO:0006581">
    <property type="term" value="P:acetylcholine catabolic process"/>
    <property type="evidence" value="ECO:0007669"/>
    <property type="project" value="TreeGrafter"/>
</dbReference>
<evidence type="ECO:0000313" key="5">
    <source>
        <dbReference type="Proteomes" id="UP000038045"/>
    </source>
</evidence>
<comment type="similarity">
    <text evidence="1">Belongs to the type-B carboxylesterase/lipase family.</text>
</comment>
<organism evidence="5 6">
    <name type="scientific">Parastrongyloides trichosuri</name>
    <name type="common">Possum-specific nematode worm</name>
    <dbReference type="NCBI Taxonomy" id="131310"/>
    <lineage>
        <taxon>Eukaryota</taxon>
        <taxon>Metazoa</taxon>
        <taxon>Ecdysozoa</taxon>
        <taxon>Nematoda</taxon>
        <taxon>Chromadorea</taxon>
        <taxon>Rhabditida</taxon>
        <taxon>Tylenchina</taxon>
        <taxon>Panagrolaimomorpha</taxon>
        <taxon>Strongyloidoidea</taxon>
        <taxon>Strongyloididae</taxon>
        <taxon>Parastrongyloides</taxon>
    </lineage>
</organism>
<protein>
    <submittedName>
        <fullName evidence="6">COesterase domain-containing protein</fullName>
    </submittedName>
</protein>
<evidence type="ECO:0000313" key="6">
    <source>
        <dbReference type="WBParaSite" id="PTRK_0000012800.1"/>
    </source>
</evidence>
<dbReference type="STRING" id="131310.A0A0N4Z098"/>
<dbReference type="WBParaSite" id="PTRK_0000012800.1">
    <property type="protein sequence ID" value="PTRK_0000012800.1"/>
    <property type="gene ID" value="PTRK_0000012800"/>
</dbReference>
<accession>A0A0N4Z098</accession>
<evidence type="ECO:0000256" key="3">
    <source>
        <dbReference type="ARBA" id="ARBA00022801"/>
    </source>
</evidence>
<dbReference type="GO" id="GO:0005615">
    <property type="term" value="C:extracellular space"/>
    <property type="evidence" value="ECO:0007669"/>
    <property type="project" value="TreeGrafter"/>
</dbReference>
<evidence type="ECO:0000256" key="1">
    <source>
        <dbReference type="ARBA" id="ARBA00005964"/>
    </source>
</evidence>
<proteinExistence type="inferred from homology"/>
<dbReference type="SUPFAM" id="SSF53474">
    <property type="entry name" value="alpha/beta-Hydrolases"/>
    <property type="match status" value="1"/>
</dbReference>
<feature type="domain" description="Carboxylesterase type B" evidence="4">
    <location>
        <begin position="43"/>
        <end position="238"/>
    </location>
</feature>